<sequence>MSPIVKLKITYDNEQAVFFAGSKVTGHIQVIVEEKGGAKIRGVKIEWKGESSTHFRFKANKYSKYETILENEMYIMGSGDRSKPVIMLHEGTHAIPFSVLLPPNIPGTFELERGKIFYQIYAKVNIPYSIFDPNTTRPFVVIKQNLILPAACVSFNSLKS</sequence>
<proteinExistence type="inferred from homology"/>
<reference evidence="3" key="1">
    <citation type="submission" date="2014-05" db="EMBL/GenBank/DDBJ databases">
        <authorList>
            <person name="Chronopoulou M."/>
        </authorList>
    </citation>
    <scope>NUCLEOTIDE SEQUENCE</scope>
    <source>
        <tissue evidence="3">Whole organism</tissue>
    </source>
</reference>
<name>A0A0K2UQ13_LEPSM</name>
<dbReference type="GO" id="GO:0005737">
    <property type="term" value="C:cytoplasm"/>
    <property type="evidence" value="ECO:0007669"/>
    <property type="project" value="TreeGrafter"/>
</dbReference>
<protein>
    <submittedName>
        <fullName evidence="3">Arrestinlike 3 [Apis mellifera]</fullName>
    </submittedName>
</protein>
<gene>
    <name evidence="3" type="primary">ArrL3</name>
</gene>
<comment type="similarity">
    <text evidence="1">Belongs to the arrestin family.</text>
</comment>
<evidence type="ECO:0000256" key="1">
    <source>
        <dbReference type="ARBA" id="ARBA00005298"/>
    </source>
</evidence>
<dbReference type="InterPro" id="IPR050357">
    <property type="entry name" value="Arrestin_domain-protein"/>
</dbReference>
<dbReference type="EMBL" id="HACA01022581">
    <property type="protein sequence ID" value="CDW39942.1"/>
    <property type="molecule type" value="Transcribed_RNA"/>
</dbReference>
<dbReference type="InterPro" id="IPR014752">
    <property type="entry name" value="Arrestin-like_C"/>
</dbReference>
<dbReference type="InterPro" id="IPR014756">
    <property type="entry name" value="Ig_E-set"/>
</dbReference>
<dbReference type="InterPro" id="IPR011021">
    <property type="entry name" value="Arrestin-like_N"/>
</dbReference>
<organism evidence="3">
    <name type="scientific">Lepeophtheirus salmonis</name>
    <name type="common">Salmon louse</name>
    <name type="synonym">Caligus salmonis</name>
    <dbReference type="NCBI Taxonomy" id="72036"/>
    <lineage>
        <taxon>Eukaryota</taxon>
        <taxon>Metazoa</taxon>
        <taxon>Ecdysozoa</taxon>
        <taxon>Arthropoda</taxon>
        <taxon>Crustacea</taxon>
        <taxon>Multicrustacea</taxon>
        <taxon>Hexanauplia</taxon>
        <taxon>Copepoda</taxon>
        <taxon>Siphonostomatoida</taxon>
        <taxon>Caligidae</taxon>
        <taxon>Lepeophtheirus</taxon>
    </lineage>
</organism>
<feature type="domain" description="Arrestin-like N-terminal" evidence="2">
    <location>
        <begin position="8"/>
        <end position="144"/>
    </location>
</feature>
<dbReference type="PANTHER" id="PTHR11188:SF176">
    <property type="entry name" value="ARRESTIN DOMAIN-CONTAINING PROTEIN 1"/>
    <property type="match status" value="1"/>
</dbReference>
<dbReference type="OrthoDB" id="2333384at2759"/>
<dbReference type="GO" id="GO:0015031">
    <property type="term" value="P:protein transport"/>
    <property type="evidence" value="ECO:0007669"/>
    <property type="project" value="TreeGrafter"/>
</dbReference>
<accession>A0A0K2UQ13</accession>
<evidence type="ECO:0000313" key="3">
    <source>
        <dbReference type="EMBL" id="CDW39942.1"/>
    </source>
</evidence>
<dbReference type="SUPFAM" id="SSF81296">
    <property type="entry name" value="E set domains"/>
    <property type="match status" value="1"/>
</dbReference>
<evidence type="ECO:0000259" key="2">
    <source>
        <dbReference type="Pfam" id="PF00339"/>
    </source>
</evidence>
<dbReference type="Pfam" id="PF00339">
    <property type="entry name" value="Arrestin_N"/>
    <property type="match status" value="1"/>
</dbReference>
<dbReference type="AlphaFoldDB" id="A0A0K2UQ13"/>
<dbReference type="PANTHER" id="PTHR11188">
    <property type="entry name" value="ARRESTIN DOMAIN CONTAINING PROTEIN"/>
    <property type="match status" value="1"/>
</dbReference>
<dbReference type="Gene3D" id="2.60.40.640">
    <property type="match status" value="1"/>
</dbReference>